<reference evidence="4" key="2">
    <citation type="submission" date="2016-02" db="EMBL/GenBank/DDBJ databases">
        <title>Draft genome sequence of five rapidly growing Mycobacterium species.</title>
        <authorList>
            <person name="Katahira K."/>
            <person name="Gotou Y."/>
            <person name="Iida K."/>
            <person name="Ogura Y."/>
            <person name="Hayashi T."/>
        </authorList>
    </citation>
    <scope>NUCLEOTIDE SEQUENCE [LARGE SCALE GENOMIC DNA]</scope>
    <source>
        <strain evidence="4">JCM15298</strain>
    </source>
</reference>
<evidence type="ECO:0000313" key="4">
    <source>
        <dbReference type="Proteomes" id="UP000069443"/>
    </source>
</evidence>
<keyword evidence="2" id="KW-0472">Membrane</keyword>
<evidence type="ECO:0000313" key="3">
    <source>
        <dbReference type="EMBL" id="GAS96998.1"/>
    </source>
</evidence>
<dbReference type="EMBL" id="BCSY01000065">
    <property type="protein sequence ID" value="GAS96998.1"/>
    <property type="molecule type" value="Genomic_DNA"/>
</dbReference>
<dbReference type="Proteomes" id="UP000069443">
    <property type="component" value="Unassembled WGS sequence"/>
</dbReference>
<feature type="region of interest" description="Disordered" evidence="1">
    <location>
        <begin position="81"/>
        <end position="120"/>
    </location>
</feature>
<name>A0A100WFP8_MYCCR</name>
<dbReference type="AlphaFoldDB" id="A0A100WFP8"/>
<gene>
    <name evidence="3" type="ORF">RMCC_3964</name>
</gene>
<keyword evidence="4" id="KW-1185">Reference proteome</keyword>
<keyword evidence="2" id="KW-0812">Transmembrane</keyword>
<accession>A0A100WFP8</accession>
<feature type="transmembrane region" description="Helical" evidence="2">
    <location>
        <begin position="43"/>
        <end position="67"/>
    </location>
</feature>
<protein>
    <submittedName>
        <fullName evidence="3">Uncharacterized protein</fullName>
    </submittedName>
</protein>
<comment type="caution">
    <text evidence="3">The sequence shown here is derived from an EMBL/GenBank/DDBJ whole genome shotgun (WGS) entry which is preliminary data.</text>
</comment>
<reference evidence="4" key="1">
    <citation type="journal article" date="2016" name="Genome Announc.">
        <title>Draft Genome Sequences of Five Rapidly Growing Mycobacterium Species, M. thermoresistibile, M. fortuitum subsp. acetamidolyticum, M. canariasense, M. brisbanense, and M. novocastrense.</title>
        <authorList>
            <person name="Katahira K."/>
            <person name="Ogura Y."/>
            <person name="Gotoh Y."/>
            <person name="Hayashi T."/>
        </authorList>
    </citation>
    <scope>NUCLEOTIDE SEQUENCE [LARGE SCALE GENOMIC DNA]</scope>
    <source>
        <strain evidence="4">JCM15298</strain>
    </source>
</reference>
<evidence type="ECO:0000256" key="2">
    <source>
        <dbReference type="SAM" id="Phobius"/>
    </source>
</evidence>
<keyword evidence="2" id="KW-1133">Transmembrane helix</keyword>
<sequence length="120" mass="12197">MDFLIVTLYNFLYKKGPVNGGFDRPGPRELTQKIHRGTNMKGLTLASLIGAAASAVALAALAGTAALSSPDMHSAAGMETGVTVTNTPGAPAEVRPPMMSAAPQITGPAPLPTEEQGLPG</sequence>
<proteinExistence type="predicted"/>
<organism evidence="3 4">
    <name type="scientific">Mycolicibacterium canariasense</name>
    <name type="common">Mycobacterium canariasense</name>
    <dbReference type="NCBI Taxonomy" id="228230"/>
    <lineage>
        <taxon>Bacteria</taxon>
        <taxon>Bacillati</taxon>
        <taxon>Actinomycetota</taxon>
        <taxon>Actinomycetes</taxon>
        <taxon>Mycobacteriales</taxon>
        <taxon>Mycobacteriaceae</taxon>
        <taxon>Mycolicibacterium</taxon>
    </lineage>
</organism>
<evidence type="ECO:0000256" key="1">
    <source>
        <dbReference type="SAM" id="MobiDB-lite"/>
    </source>
</evidence>